<evidence type="ECO:0000256" key="2">
    <source>
        <dbReference type="SAM" id="Phobius"/>
    </source>
</evidence>
<sequence length="86" mass="9160">MALMLSLLLMLSVMLLSLLLSVVVVVVASVLVLLFLGLLPLDAIRVCWSWSCAAIAGSSRGGTWPKKPSPPADPLMKHPPSIAIPW</sequence>
<keyword evidence="2" id="KW-0812">Transmembrane</keyword>
<dbReference type="AlphaFoldDB" id="A0A0A9CM75"/>
<dbReference type="EMBL" id="GBRH01221224">
    <property type="protein sequence ID" value="JAD76671.1"/>
    <property type="molecule type" value="Transcribed_RNA"/>
</dbReference>
<feature type="transmembrane region" description="Helical" evidence="2">
    <location>
        <begin position="6"/>
        <end position="39"/>
    </location>
</feature>
<accession>A0A0A9CM75</accession>
<keyword evidence="2" id="KW-1133">Transmembrane helix</keyword>
<organism evidence="3">
    <name type="scientific">Arundo donax</name>
    <name type="common">Giant reed</name>
    <name type="synonym">Donax arundinaceus</name>
    <dbReference type="NCBI Taxonomy" id="35708"/>
    <lineage>
        <taxon>Eukaryota</taxon>
        <taxon>Viridiplantae</taxon>
        <taxon>Streptophyta</taxon>
        <taxon>Embryophyta</taxon>
        <taxon>Tracheophyta</taxon>
        <taxon>Spermatophyta</taxon>
        <taxon>Magnoliopsida</taxon>
        <taxon>Liliopsida</taxon>
        <taxon>Poales</taxon>
        <taxon>Poaceae</taxon>
        <taxon>PACMAD clade</taxon>
        <taxon>Arundinoideae</taxon>
        <taxon>Arundineae</taxon>
        <taxon>Arundo</taxon>
    </lineage>
</organism>
<reference evidence="3" key="2">
    <citation type="journal article" date="2015" name="Data Brief">
        <title>Shoot transcriptome of the giant reed, Arundo donax.</title>
        <authorList>
            <person name="Barrero R.A."/>
            <person name="Guerrero F.D."/>
            <person name="Moolhuijzen P."/>
            <person name="Goolsby J.A."/>
            <person name="Tidwell J."/>
            <person name="Bellgard S.E."/>
            <person name="Bellgard M.I."/>
        </authorList>
    </citation>
    <scope>NUCLEOTIDE SEQUENCE</scope>
    <source>
        <tissue evidence="3">Shoot tissue taken approximately 20 cm above the soil surface</tissue>
    </source>
</reference>
<reference evidence="3" key="1">
    <citation type="submission" date="2014-09" db="EMBL/GenBank/DDBJ databases">
        <authorList>
            <person name="Magalhaes I.L.F."/>
            <person name="Oliveira U."/>
            <person name="Santos F.R."/>
            <person name="Vidigal T.H.D.A."/>
            <person name="Brescovit A.D."/>
            <person name="Santos A.J."/>
        </authorList>
    </citation>
    <scope>NUCLEOTIDE SEQUENCE</scope>
    <source>
        <tissue evidence="3">Shoot tissue taken approximately 20 cm above the soil surface</tissue>
    </source>
</reference>
<protein>
    <submittedName>
        <fullName evidence="3">Uncharacterized protein</fullName>
    </submittedName>
</protein>
<proteinExistence type="predicted"/>
<evidence type="ECO:0000313" key="3">
    <source>
        <dbReference type="EMBL" id="JAD76671.1"/>
    </source>
</evidence>
<feature type="region of interest" description="Disordered" evidence="1">
    <location>
        <begin position="57"/>
        <end position="86"/>
    </location>
</feature>
<keyword evidence="2" id="KW-0472">Membrane</keyword>
<name>A0A0A9CM75_ARUDO</name>
<evidence type="ECO:0000256" key="1">
    <source>
        <dbReference type="SAM" id="MobiDB-lite"/>
    </source>
</evidence>